<dbReference type="GO" id="GO:0005829">
    <property type="term" value="C:cytosol"/>
    <property type="evidence" value="ECO:0007669"/>
    <property type="project" value="TreeGrafter"/>
</dbReference>
<dbReference type="RefSeq" id="WP_066958997.1">
    <property type="nucleotide sequence ID" value="NZ_CP023449.1"/>
</dbReference>
<protein>
    <submittedName>
        <fullName evidence="2">Chemotaxis protein CheW</fullName>
    </submittedName>
</protein>
<proteinExistence type="predicted"/>
<dbReference type="GO" id="GO:0006935">
    <property type="term" value="P:chemotaxis"/>
    <property type="evidence" value="ECO:0007669"/>
    <property type="project" value="InterPro"/>
</dbReference>
<organism evidence="2 3">
    <name type="scientific">Rhizorhabdus dicambivorans</name>
    <dbReference type="NCBI Taxonomy" id="1850238"/>
    <lineage>
        <taxon>Bacteria</taxon>
        <taxon>Pseudomonadati</taxon>
        <taxon>Pseudomonadota</taxon>
        <taxon>Alphaproteobacteria</taxon>
        <taxon>Sphingomonadales</taxon>
        <taxon>Sphingomonadaceae</taxon>
        <taxon>Rhizorhabdus</taxon>
    </lineage>
</organism>
<accession>A0A2A4G131</accession>
<dbReference type="GO" id="GO:0007165">
    <property type="term" value="P:signal transduction"/>
    <property type="evidence" value="ECO:0007669"/>
    <property type="project" value="InterPro"/>
</dbReference>
<dbReference type="Proteomes" id="UP000218934">
    <property type="component" value="Unassembled WGS sequence"/>
</dbReference>
<name>A0A2A4G131_9SPHN</name>
<dbReference type="InterPro" id="IPR002545">
    <property type="entry name" value="CheW-lke_dom"/>
</dbReference>
<comment type="caution">
    <text evidence="2">The sequence shown here is derived from an EMBL/GenBank/DDBJ whole genome shotgun (WGS) entry which is preliminary data.</text>
</comment>
<dbReference type="PANTHER" id="PTHR22617">
    <property type="entry name" value="CHEMOTAXIS SENSOR HISTIDINE KINASE-RELATED"/>
    <property type="match status" value="1"/>
</dbReference>
<reference evidence="2 3" key="1">
    <citation type="submission" date="2017-09" db="EMBL/GenBank/DDBJ databases">
        <title>The Catabolism of 3,6-Dichlorosalicylic acid is Initiated by the Cytochrome P450 Monooxygenase DsmABC in Rhizorhabdus dicambivorans Ndbn-20.</title>
        <authorList>
            <person name="Na L."/>
        </authorList>
    </citation>
    <scope>NUCLEOTIDE SEQUENCE [LARGE SCALE GENOMIC DNA]</scope>
    <source>
        <strain evidence="2 3">Ndbn-20m</strain>
    </source>
</reference>
<dbReference type="PANTHER" id="PTHR22617:SF23">
    <property type="entry name" value="CHEMOTAXIS PROTEIN CHEW"/>
    <property type="match status" value="1"/>
</dbReference>
<dbReference type="SUPFAM" id="SSF50341">
    <property type="entry name" value="CheW-like"/>
    <property type="match status" value="1"/>
</dbReference>
<sequence>MHDLYLIVEIAGQRAALPAAFVESVVEVDEIAPVPCAPAHVFGLFALRSRVLTVIDTMAALGGDRSEPGEKQAVIVHVDGHLYGLLVDDVDDVIAMDGVPSQPRALLSNGWARYSKGVLEHDGEPLLLIDVAAMIAGPLELAA</sequence>
<dbReference type="InterPro" id="IPR039315">
    <property type="entry name" value="CheW"/>
</dbReference>
<dbReference type="EMBL" id="NWUF01000001">
    <property type="protein sequence ID" value="PCE44191.1"/>
    <property type="molecule type" value="Genomic_DNA"/>
</dbReference>
<gene>
    <name evidence="2" type="ORF">COO09_00705</name>
</gene>
<keyword evidence="3" id="KW-1185">Reference proteome</keyword>
<dbReference type="OrthoDB" id="7390823at2"/>
<dbReference type="InterPro" id="IPR036061">
    <property type="entry name" value="CheW-like_dom_sf"/>
</dbReference>
<dbReference type="SMART" id="SM00260">
    <property type="entry name" value="CheW"/>
    <property type="match status" value="1"/>
</dbReference>
<dbReference type="PROSITE" id="PS50851">
    <property type="entry name" value="CHEW"/>
    <property type="match status" value="1"/>
</dbReference>
<dbReference type="Gene3D" id="2.30.30.40">
    <property type="entry name" value="SH3 Domains"/>
    <property type="match status" value="1"/>
</dbReference>
<dbReference type="AlphaFoldDB" id="A0A2A4G131"/>
<evidence type="ECO:0000259" key="1">
    <source>
        <dbReference type="PROSITE" id="PS50851"/>
    </source>
</evidence>
<evidence type="ECO:0000313" key="3">
    <source>
        <dbReference type="Proteomes" id="UP000218934"/>
    </source>
</evidence>
<dbReference type="Pfam" id="PF01584">
    <property type="entry name" value="CheW"/>
    <property type="match status" value="1"/>
</dbReference>
<dbReference type="KEGG" id="rdi:CMV14_11320"/>
<feature type="domain" description="CheW-like" evidence="1">
    <location>
        <begin position="2"/>
        <end position="140"/>
    </location>
</feature>
<dbReference type="Gene3D" id="2.40.50.180">
    <property type="entry name" value="CheA-289, Domain 4"/>
    <property type="match status" value="1"/>
</dbReference>
<evidence type="ECO:0000313" key="2">
    <source>
        <dbReference type="EMBL" id="PCE44191.1"/>
    </source>
</evidence>